<dbReference type="EMBL" id="AUPL01005102">
    <property type="protein sequence ID" value="ESL07214.1"/>
    <property type="molecule type" value="Genomic_DNA"/>
</dbReference>
<dbReference type="Proteomes" id="UP000031737">
    <property type="component" value="Unassembled WGS sequence"/>
</dbReference>
<keyword evidence="2" id="KW-1185">Reference proteome</keyword>
<gene>
    <name evidence="1" type="ORF">TRSC58_05102</name>
</gene>
<proteinExistence type="predicted"/>
<accession>A0A061IX05</accession>
<dbReference type="OrthoDB" id="10342529at2759"/>
<evidence type="ECO:0000313" key="2">
    <source>
        <dbReference type="Proteomes" id="UP000031737"/>
    </source>
</evidence>
<organism evidence="1 2">
    <name type="scientific">Trypanosoma rangeli SC58</name>
    <dbReference type="NCBI Taxonomy" id="429131"/>
    <lineage>
        <taxon>Eukaryota</taxon>
        <taxon>Discoba</taxon>
        <taxon>Euglenozoa</taxon>
        <taxon>Kinetoplastea</taxon>
        <taxon>Metakinetoplastina</taxon>
        <taxon>Trypanosomatida</taxon>
        <taxon>Trypanosomatidae</taxon>
        <taxon>Trypanosoma</taxon>
        <taxon>Herpetosoma</taxon>
    </lineage>
</organism>
<evidence type="ECO:0000313" key="1">
    <source>
        <dbReference type="EMBL" id="ESL07214.1"/>
    </source>
</evidence>
<comment type="caution">
    <text evidence="1">The sequence shown here is derived from an EMBL/GenBank/DDBJ whole genome shotgun (WGS) entry which is preliminary data.</text>
</comment>
<name>A0A061IX05_TRYRA</name>
<reference evidence="1 2" key="1">
    <citation type="submission" date="2013-07" db="EMBL/GenBank/DDBJ databases">
        <authorList>
            <person name="Stoco P.H."/>
            <person name="Wagner G."/>
            <person name="Gerber A."/>
            <person name="Zaha A."/>
            <person name="Thompson C."/>
            <person name="Bartholomeu D.C."/>
            <person name="Luckemeyer D.D."/>
            <person name="Bahia D."/>
            <person name="Loreto E."/>
            <person name="Prestes E.B."/>
            <person name="Lima F.M."/>
            <person name="Rodrigues-Luiz G."/>
            <person name="Vallejo G.A."/>
            <person name="Filho J.F."/>
            <person name="Monteiro K.M."/>
            <person name="Tyler K.M."/>
            <person name="de Almeida L.G."/>
            <person name="Ortiz M.F."/>
            <person name="Siervo M.A."/>
            <person name="de Moraes M.H."/>
            <person name="Cunha O.L."/>
            <person name="Mendonca-Neto R."/>
            <person name="Silva R."/>
            <person name="Teixeira S.M."/>
            <person name="Murta S.M."/>
            <person name="Sincero T.C."/>
            <person name="Mendes T.A."/>
            <person name="Urmenyi T.P."/>
            <person name="Silva V.G."/>
            <person name="da Rocha W.D."/>
            <person name="Andersson B."/>
            <person name="Romanha A.J."/>
            <person name="Steindel M."/>
            <person name="de Vasconcelos A.T."/>
            <person name="Grisard E.C."/>
        </authorList>
    </citation>
    <scope>NUCLEOTIDE SEQUENCE [LARGE SCALE GENOMIC DNA]</scope>
    <source>
        <strain evidence="1 2">SC58</strain>
    </source>
</reference>
<protein>
    <submittedName>
        <fullName evidence="1">Uncharacterized protein</fullName>
    </submittedName>
</protein>
<sequence>MPTIETSRGCIIKSPSPLMSKWPAASVVINNRQKRGPRRCLTKHGPMPPVQAQRENAIDTICSGKPTRNDAPFARRVGIRPPSNVQATDSKNGMVLSDRYLDRYQELAMECKERSAQLAQIEAERQWQLEEMAKFSEHVKAKSDYLHALARQISGALAEELRQNKYLRETAAQRR</sequence>
<dbReference type="VEuPathDB" id="TriTrypDB:TRSC58_05102"/>
<dbReference type="AlphaFoldDB" id="A0A061IX05"/>